<keyword evidence="1 8" id="KW-0813">Transport</keyword>
<evidence type="ECO:0000256" key="7">
    <source>
        <dbReference type="ARBA" id="ARBA00023211"/>
    </source>
</evidence>
<evidence type="ECO:0000256" key="1">
    <source>
        <dbReference type="ARBA" id="ARBA00022448"/>
    </source>
</evidence>
<accession>A0A8I2H5F7</accession>
<comment type="subcellular location">
    <subcellularLocation>
        <location evidence="8">Cell membrane</location>
        <topology evidence="8">Multi-pass membrane protein</topology>
    </subcellularLocation>
</comment>
<evidence type="ECO:0000256" key="8">
    <source>
        <dbReference type="HAMAP-Rule" id="MF_01521"/>
    </source>
</evidence>
<feature type="transmembrane region" description="Helical" evidence="8">
    <location>
        <begin position="133"/>
        <end position="153"/>
    </location>
</feature>
<evidence type="ECO:0000256" key="3">
    <source>
        <dbReference type="ARBA" id="ARBA00022692"/>
    </source>
</evidence>
<reference evidence="10" key="1">
    <citation type="submission" date="2019-10" db="EMBL/GenBank/DDBJ databases">
        <authorList>
            <person name="Paulsen S."/>
        </authorList>
    </citation>
    <scope>NUCLEOTIDE SEQUENCE</scope>
    <source>
        <strain evidence="10">LMG 19692</strain>
    </source>
</reference>
<organism evidence="10 12">
    <name type="scientific">Pseudoalteromonas maricaloris</name>
    <dbReference type="NCBI Taxonomy" id="184924"/>
    <lineage>
        <taxon>Bacteria</taxon>
        <taxon>Pseudomonadati</taxon>
        <taxon>Pseudomonadota</taxon>
        <taxon>Gammaproteobacteria</taxon>
        <taxon>Alteromonadales</taxon>
        <taxon>Pseudoalteromonadaceae</taxon>
        <taxon>Pseudoalteromonas</taxon>
    </lineage>
</organism>
<evidence type="ECO:0000313" key="10">
    <source>
        <dbReference type="EMBL" id="NLR22292.1"/>
    </source>
</evidence>
<evidence type="ECO:0000256" key="9">
    <source>
        <dbReference type="SAM" id="SignalP"/>
    </source>
</evidence>
<name>A0A8I2H5F7_9GAMM</name>
<evidence type="ECO:0000256" key="2">
    <source>
        <dbReference type="ARBA" id="ARBA00022475"/>
    </source>
</evidence>
<dbReference type="InterPro" id="IPR003810">
    <property type="entry name" value="Mntp/YtaF"/>
</dbReference>
<feature type="chain" id="PRO_5044460575" description="Putative manganese efflux pump MntP" evidence="9">
    <location>
        <begin position="20"/>
        <end position="187"/>
    </location>
</feature>
<keyword evidence="9" id="KW-0732">Signal</keyword>
<dbReference type="RefSeq" id="WP_039495455.1">
    <property type="nucleotide sequence ID" value="NZ_CBCSDF010000005.1"/>
</dbReference>
<evidence type="ECO:0000256" key="5">
    <source>
        <dbReference type="ARBA" id="ARBA00023065"/>
    </source>
</evidence>
<keyword evidence="3 8" id="KW-0812">Transmembrane</keyword>
<evidence type="ECO:0000313" key="13">
    <source>
        <dbReference type="Proteomes" id="UP001304419"/>
    </source>
</evidence>
<dbReference type="Pfam" id="PF02659">
    <property type="entry name" value="Mntp"/>
    <property type="match status" value="1"/>
</dbReference>
<feature type="signal peptide" evidence="9">
    <location>
        <begin position="1"/>
        <end position="19"/>
    </location>
</feature>
<gene>
    <name evidence="8" type="primary">mntP</name>
    <name evidence="10" type="ORF">F9Y85_13350</name>
    <name evidence="11" type="ORF">R5H13_21940</name>
</gene>
<protein>
    <recommendedName>
        <fullName evidence="8">Putative manganese efflux pump MntP</fullName>
    </recommendedName>
</protein>
<comment type="function">
    <text evidence="8">Probably functions as a manganese efflux pump.</text>
</comment>
<evidence type="ECO:0000313" key="11">
    <source>
        <dbReference type="EMBL" id="WOX30548.1"/>
    </source>
</evidence>
<dbReference type="EMBL" id="CP137579">
    <property type="protein sequence ID" value="WOX30548.1"/>
    <property type="molecule type" value="Genomic_DNA"/>
</dbReference>
<dbReference type="HAMAP" id="MF_01521">
    <property type="entry name" value="MntP_pump"/>
    <property type="match status" value="1"/>
</dbReference>
<proteinExistence type="inferred from homology"/>
<dbReference type="GO" id="GO:0005384">
    <property type="term" value="F:manganese ion transmembrane transporter activity"/>
    <property type="evidence" value="ECO:0007669"/>
    <property type="project" value="UniProtKB-UniRule"/>
</dbReference>
<sequence length="187" mass="19754">MNFVTLLLLAYAMSTDAFAAAIGKGASLKSPRLTEAIKIGLIFGIIEASTPLIGWLIGQSAAGYVEAWDHWIAFILLLGLGAHMIYESLKGDDDAPTQHAKQPWLKTIITAFGTSIDAMAVGVSLAFVDVNIWLAAALIGLATTMMVTIGVMIGHSAGKFLGSRAETFGGVTLICVGTWLLYSHLSI</sequence>
<dbReference type="Proteomes" id="UP001304419">
    <property type="component" value="Chromosome 2"/>
</dbReference>
<reference evidence="11 13" key="2">
    <citation type="submission" date="2023-10" db="EMBL/GenBank/DDBJ databases">
        <title>To unveil natural product biosynthetic capacity in Pseudoalteromonas.</title>
        <authorList>
            <person name="Wang J."/>
        </authorList>
    </citation>
    <scope>NUCLEOTIDE SEQUENCE [LARGE SCALE GENOMIC DNA]</scope>
    <source>
        <strain evidence="11 13">DSM 15914</strain>
    </source>
</reference>
<evidence type="ECO:0000256" key="4">
    <source>
        <dbReference type="ARBA" id="ARBA00022989"/>
    </source>
</evidence>
<keyword evidence="7 8" id="KW-0464">Manganese</keyword>
<dbReference type="EMBL" id="WEIA01000007">
    <property type="protein sequence ID" value="NLR22292.1"/>
    <property type="molecule type" value="Genomic_DNA"/>
</dbReference>
<keyword evidence="2 8" id="KW-1003">Cell membrane</keyword>
<keyword evidence="6 8" id="KW-0472">Membrane</keyword>
<evidence type="ECO:0000313" key="12">
    <source>
        <dbReference type="Proteomes" id="UP000646877"/>
    </source>
</evidence>
<feature type="transmembrane region" description="Helical" evidence="8">
    <location>
        <begin position="68"/>
        <end position="86"/>
    </location>
</feature>
<feature type="transmembrane region" description="Helical" evidence="8">
    <location>
        <begin position="165"/>
        <end position="182"/>
    </location>
</feature>
<dbReference type="GO" id="GO:0005886">
    <property type="term" value="C:plasma membrane"/>
    <property type="evidence" value="ECO:0007669"/>
    <property type="project" value="UniProtKB-SubCell"/>
</dbReference>
<dbReference type="AlphaFoldDB" id="A0A8I2H5F7"/>
<comment type="similarity">
    <text evidence="8">Belongs to the MntP (TC 9.B.29) family.</text>
</comment>
<dbReference type="InterPro" id="IPR022929">
    <property type="entry name" value="Put_MntP"/>
</dbReference>
<keyword evidence="4 8" id="KW-1133">Transmembrane helix</keyword>
<dbReference type="PANTHER" id="PTHR35529:SF1">
    <property type="entry name" value="MANGANESE EFFLUX PUMP MNTP-RELATED"/>
    <property type="match status" value="1"/>
</dbReference>
<dbReference type="Proteomes" id="UP000646877">
    <property type="component" value="Unassembled WGS sequence"/>
</dbReference>
<evidence type="ECO:0000256" key="6">
    <source>
        <dbReference type="ARBA" id="ARBA00023136"/>
    </source>
</evidence>
<keyword evidence="13" id="KW-1185">Reference proteome</keyword>
<dbReference type="PANTHER" id="PTHR35529">
    <property type="entry name" value="MANGANESE EFFLUX PUMP MNTP-RELATED"/>
    <property type="match status" value="1"/>
</dbReference>
<feature type="transmembrane region" description="Helical" evidence="8">
    <location>
        <begin position="107"/>
        <end position="127"/>
    </location>
</feature>
<keyword evidence="5 8" id="KW-0406">Ion transport</keyword>
<comment type="caution">
    <text evidence="8">Lacks conserved residue(s) required for the propagation of feature annotation.</text>
</comment>